<accession>A0A2N5PYZ4</accession>
<organism evidence="2 3">
    <name type="scientific">Mediterraneibacter gnavus</name>
    <name type="common">Ruminococcus gnavus</name>
    <dbReference type="NCBI Taxonomy" id="33038"/>
    <lineage>
        <taxon>Bacteria</taxon>
        <taxon>Bacillati</taxon>
        <taxon>Bacillota</taxon>
        <taxon>Clostridia</taxon>
        <taxon>Lachnospirales</taxon>
        <taxon>Lachnospiraceae</taxon>
        <taxon>Mediterraneibacter</taxon>
    </lineage>
</organism>
<sequence>MTSAEWHSTLFQFLGIIFSVATLIISIIAVYFTFQNLKEMRNQLNEQQKQYFEQNRGNLVFYITGTATSSFYSLVLKNFGNSPAKLLYIRITPDISWEKVGKSNLSEFNFSNLKNIFLAPKQHICSSFNFESYPDKQFDIEIKYETCGKEYVENYSIDLNFQDYILGTEPSIKDSLSALKHINKSISSLSDKLL</sequence>
<name>A0A2N5PYZ4_MEDGN</name>
<dbReference type="RefSeq" id="WP_101882570.1">
    <property type="nucleotide sequence ID" value="NZ_NIHW01000023.1"/>
</dbReference>
<keyword evidence="1" id="KW-0812">Transmembrane</keyword>
<comment type="caution">
    <text evidence="2">The sequence shown here is derived from an EMBL/GenBank/DDBJ whole genome shotgun (WGS) entry which is preliminary data.</text>
</comment>
<gene>
    <name evidence="2" type="ORF">CDL20_09525</name>
</gene>
<protein>
    <submittedName>
        <fullName evidence="2">Uncharacterized protein</fullName>
    </submittedName>
</protein>
<reference evidence="2 3" key="1">
    <citation type="journal article" date="2017" name="Genome Med.">
        <title>A novel Ruminococcus gnavus clade enriched in inflammatory bowel disease patients.</title>
        <authorList>
            <person name="Hall A.B."/>
            <person name="Yassour M."/>
            <person name="Sauk J."/>
            <person name="Garner A."/>
            <person name="Jiang X."/>
            <person name="Arthur T."/>
            <person name="Lagoudas G.K."/>
            <person name="Vatanen T."/>
            <person name="Fornelos N."/>
            <person name="Wilson R."/>
            <person name="Bertha M."/>
            <person name="Cohen M."/>
            <person name="Garber J."/>
            <person name="Khalili H."/>
            <person name="Gevers D."/>
            <person name="Ananthakrishnan A.N."/>
            <person name="Kugathasan S."/>
            <person name="Lander E.S."/>
            <person name="Blainey P."/>
            <person name="Vlamakis H."/>
            <person name="Xavier R.J."/>
            <person name="Huttenhower C."/>
        </authorList>
    </citation>
    <scope>NUCLEOTIDE SEQUENCE [LARGE SCALE GENOMIC DNA]</scope>
    <source>
        <strain evidence="2 3">RJX1128</strain>
    </source>
</reference>
<proteinExistence type="predicted"/>
<keyword evidence="1" id="KW-0472">Membrane</keyword>
<feature type="transmembrane region" description="Helical" evidence="1">
    <location>
        <begin position="12"/>
        <end position="34"/>
    </location>
</feature>
<dbReference type="AlphaFoldDB" id="A0A2N5PYZ4"/>
<dbReference type="EMBL" id="NIHW01000023">
    <property type="protein sequence ID" value="PLT85717.1"/>
    <property type="molecule type" value="Genomic_DNA"/>
</dbReference>
<evidence type="ECO:0000313" key="3">
    <source>
        <dbReference type="Proteomes" id="UP000234840"/>
    </source>
</evidence>
<dbReference type="Proteomes" id="UP000234840">
    <property type="component" value="Unassembled WGS sequence"/>
</dbReference>
<keyword evidence="1" id="KW-1133">Transmembrane helix</keyword>
<evidence type="ECO:0000313" key="2">
    <source>
        <dbReference type="EMBL" id="PLT85717.1"/>
    </source>
</evidence>
<evidence type="ECO:0000256" key="1">
    <source>
        <dbReference type="SAM" id="Phobius"/>
    </source>
</evidence>